<evidence type="ECO:0000313" key="6">
    <source>
        <dbReference type="Proteomes" id="UP000258309"/>
    </source>
</evidence>
<dbReference type="InterPro" id="IPR040447">
    <property type="entry name" value="RRM_Rrp7"/>
</dbReference>
<dbReference type="Pfam" id="PF12923">
    <property type="entry name" value="RRP7"/>
    <property type="match status" value="1"/>
</dbReference>
<keyword evidence="6" id="KW-1185">Reference proteome</keyword>
<dbReference type="PANTHER" id="PTHR13191">
    <property type="entry name" value="RIBOSOMAL RNA PROCESSING PROTEIN 7-RELATED"/>
    <property type="match status" value="1"/>
</dbReference>
<organism evidence="5 6">
    <name type="scientific">Scytalidium lignicola</name>
    <name type="common">Hyphomycete</name>
    <dbReference type="NCBI Taxonomy" id="5539"/>
    <lineage>
        <taxon>Eukaryota</taxon>
        <taxon>Fungi</taxon>
        <taxon>Dikarya</taxon>
        <taxon>Ascomycota</taxon>
        <taxon>Pezizomycotina</taxon>
        <taxon>Leotiomycetes</taxon>
        <taxon>Leotiomycetes incertae sedis</taxon>
        <taxon>Scytalidium</taxon>
    </lineage>
</organism>
<feature type="non-terminal residue" evidence="5">
    <location>
        <position position="272"/>
    </location>
</feature>
<evidence type="ECO:0000259" key="3">
    <source>
        <dbReference type="Pfam" id="PF12923"/>
    </source>
</evidence>
<feature type="region of interest" description="Disordered" evidence="2">
    <location>
        <begin position="247"/>
        <end position="272"/>
    </location>
</feature>
<sequence>MAKIPSTISDYLVLPISIPPTPAYQVPATHHIYLRQHAPKIPTPDDSRSLFLINTPIDSTEAHFRGIFASLVGAGRFESISFEDEKNAPSADLPQLLDETTSNKARGKKRKRNETEIPGTHDRDTELPQVWDRQLRRSGGTAVVVLVDETSANAVLKAVKRLHKPGKGDSSSNKSKYPIWGHDISEKNIIPKLGSARYAAHHSLRYPDPLALQSTIDAFMVAFNAREEGSIQLAKRLRNVPDEDGFVTVTRGAGRTGPARREAAEEKRRELE</sequence>
<comment type="caution">
    <text evidence="5">The sequence shown here is derived from an EMBL/GenBank/DDBJ whole genome shotgun (WGS) entry which is preliminary data.</text>
</comment>
<dbReference type="GO" id="GO:0000028">
    <property type="term" value="P:ribosomal small subunit assembly"/>
    <property type="evidence" value="ECO:0007669"/>
    <property type="project" value="TreeGrafter"/>
</dbReference>
<evidence type="ECO:0000256" key="1">
    <source>
        <dbReference type="ARBA" id="ARBA00006110"/>
    </source>
</evidence>
<accession>A0A3E2GR92</accession>
<feature type="compositionally biased region" description="Low complexity" evidence="2">
    <location>
        <begin position="247"/>
        <end position="257"/>
    </location>
</feature>
<dbReference type="EMBL" id="NCSJ02000720">
    <property type="protein sequence ID" value="RFU23606.1"/>
    <property type="molecule type" value="Genomic_DNA"/>
</dbReference>
<name>A0A3E2GR92_SCYLI</name>
<evidence type="ECO:0000259" key="4">
    <source>
        <dbReference type="Pfam" id="PF17799"/>
    </source>
</evidence>
<dbReference type="PANTHER" id="PTHR13191:SF0">
    <property type="entry name" value="RIBOSOMAL RNA-PROCESSING PROTEIN 7 HOMOLOG A-RELATED"/>
    <property type="match status" value="1"/>
</dbReference>
<feature type="compositionally biased region" description="Basic and acidic residues" evidence="2">
    <location>
        <begin position="113"/>
        <end position="125"/>
    </location>
</feature>
<dbReference type="CDD" id="cd12293">
    <property type="entry name" value="dRRM_Rrp7p"/>
    <property type="match status" value="1"/>
</dbReference>
<evidence type="ECO:0000256" key="2">
    <source>
        <dbReference type="SAM" id="MobiDB-lite"/>
    </source>
</evidence>
<dbReference type="GO" id="GO:0034456">
    <property type="term" value="C:UTP-C complex"/>
    <property type="evidence" value="ECO:0007669"/>
    <property type="project" value="TreeGrafter"/>
</dbReference>
<dbReference type="OrthoDB" id="5390at2759"/>
<dbReference type="InterPro" id="IPR040446">
    <property type="entry name" value="RRP7"/>
</dbReference>
<protein>
    <recommendedName>
        <fullName evidence="7">Ribosomal RNA-processing protein 7 C-terminal domain-containing protein</fullName>
    </recommendedName>
</protein>
<feature type="domain" description="Rrp7 RRM-like N-terminal" evidence="4">
    <location>
        <begin position="8"/>
        <end position="199"/>
    </location>
</feature>
<feature type="non-terminal residue" evidence="5">
    <location>
        <position position="1"/>
    </location>
</feature>
<gene>
    <name evidence="5" type="ORF">B7463_g12734</name>
</gene>
<dbReference type="GO" id="GO:0032545">
    <property type="term" value="C:CURI complex"/>
    <property type="evidence" value="ECO:0007669"/>
    <property type="project" value="TreeGrafter"/>
</dbReference>
<feature type="region of interest" description="Disordered" evidence="2">
    <location>
        <begin position="84"/>
        <end position="125"/>
    </location>
</feature>
<evidence type="ECO:0000313" key="5">
    <source>
        <dbReference type="EMBL" id="RFU23606.1"/>
    </source>
</evidence>
<feature type="domain" description="Ribosomal RNA-processing protein 7 C-terminal" evidence="3">
    <location>
        <begin position="205"/>
        <end position="269"/>
    </location>
</feature>
<evidence type="ECO:0008006" key="7">
    <source>
        <dbReference type="Google" id="ProtNLM"/>
    </source>
</evidence>
<dbReference type="OMA" id="GIHKWIA"/>
<dbReference type="AlphaFoldDB" id="A0A3E2GR92"/>
<feature type="compositionally biased region" description="Basic and acidic residues" evidence="2">
    <location>
        <begin position="259"/>
        <end position="272"/>
    </location>
</feature>
<comment type="similarity">
    <text evidence="1">Belongs to the RRP7 family.</text>
</comment>
<proteinExistence type="inferred from homology"/>
<dbReference type="Proteomes" id="UP000258309">
    <property type="component" value="Unassembled WGS sequence"/>
</dbReference>
<dbReference type="Pfam" id="PF17799">
    <property type="entry name" value="RRM_Rrp7"/>
    <property type="match status" value="1"/>
</dbReference>
<dbReference type="GO" id="GO:0006364">
    <property type="term" value="P:rRNA processing"/>
    <property type="evidence" value="ECO:0007669"/>
    <property type="project" value="TreeGrafter"/>
</dbReference>
<dbReference type="InterPro" id="IPR024326">
    <property type="entry name" value="RRP7_C"/>
</dbReference>
<reference evidence="5 6" key="1">
    <citation type="submission" date="2018-05" db="EMBL/GenBank/DDBJ databases">
        <title>Draft genome sequence of Scytalidium lignicola DSM 105466, a ubiquitous saprotrophic fungus.</title>
        <authorList>
            <person name="Buettner E."/>
            <person name="Gebauer A.M."/>
            <person name="Hofrichter M."/>
            <person name="Liers C."/>
            <person name="Kellner H."/>
        </authorList>
    </citation>
    <scope>NUCLEOTIDE SEQUENCE [LARGE SCALE GENOMIC DNA]</scope>
    <source>
        <strain evidence="5 6">DSM 105466</strain>
    </source>
</reference>